<dbReference type="GO" id="GO:0046854">
    <property type="term" value="P:phosphatidylinositol phosphate biosynthetic process"/>
    <property type="evidence" value="ECO:0007669"/>
    <property type="project" value="InterPro"/>
</dbReference>
<dbReference type="Pfam" id="PF00459">
    <property type="entry name" value="Inositol_P"/>
    <property type="match status" value="1"/>
</dbReference>
<dbReference type="InterPro" id="IPR033942">
    <property type="entry name" value="IMPase"/>
</dbReference>
<keyword evidence="6" id="KW-0805">Transcription regulation</keyword>
<evidence type="ECO:0000256" key="2">
    <source>
        <dbReference type="ARBA" id="ARBA00001946"/>
    </source>
</evidence>
<evidence type="ECO:0000313" key="10">
    <source>
        <dbReference type="EMBL" id="VFJ97380.1"/>
    </source>
</evidence>
<dbReference type="AlphaFoldDB" id="A0A450V5T3"/>
<keyword evidence="5 9" id="KW-0378">Hydrolase</keyword>
<dbReference type="CDD" id="cd01639">
    <property type="entry name" value="IMPase"/>
    <property type="match status" value="1"/>
</dbReference>
<feature type="binding site" evidence="8">
    <location>
        <position position="84"/>
    </location>
    <ligand>
        <name>Mg(2+)</name>
        <dbReference type="ChEBI" id="CHEBI:18420"/>
        <label>1</label>
        <note>catalytic</note>
    </ligand>
</feature>
<dbReference type="InterPro" id="IPR000760">
    <property type="entry name" value="Inositol_monophosphatase-like"/>
</dbReference>
<dbReference type="GO" id="GO:0046872">
    <property type="term" value="F:metal ion binding"/>
    <property type="evidence" value="ECO:0007669"/>
    <property type="project" value="UniProtKB-KW"/>
</dbReference>
<comment type="similarity">
    <text evidence="3 9">Belongs to the inositol monophosphatase superfamily.</text>
</comment>
<dbReference type="EMBL" id="CAADFH010000113">
    <property type="protein sequence ID" value="VFK00185.1"/>
    <property type="molecule type" value="Genomic_DNA"/>
</dbReference>
<dbReference type="Gene3D" id="3.40.190.80">
    <property type="match status" value="1"/>
</dbReference>
<keyword evidence="4 8" id="KW-0479">Metal-binding</keyword>
<dbReference type="Gene3D" id="3.30.540.10">
    <property type="entry name" value="Fructose-1,6-Bisphosphatase, subunit A, domain 1"/>
    <property type="match status" value="1"/>
</dbReference>
<dbReference type="PRINTS" id="PR00377">
    <property type="entry name" value="IMPHPHTASES"/>
</dbReference>
<dbReference type="GO" id="GO:0007165">
    <property type="term" value="P:signal transduction"/>
    <property type="evidence" value="ECO:0007669"/>
    <property type="project" value="TreeGrafter"/>
</dbReference>
<dbReference type="SUPFAM" id="SSF56655">
    <property type="entry name" value="Carbohydrate phosphatase"/>
    <property type="match status" value="1"/>
</dbReference>
<accession>A0A450V5T3</accession>
<dbReference type="InterPro" id="IPR022337">
    <property type="entry name" value="Inositol_monophosphatase_SuhB"/>
</dbReference>
<dbReference type="GO" id="GO:0008934">
    <property type="term" value="F:inositol monophosphate 1-phosphatase activity"/>
    <property type="evidence" value="ECO:0007669"/>
    <property type="project" value="InterPro"/>
</dbReference>
<dbReference type="GO" id="GO:0006020">
    <property type="term" value="P:inositol metabolic process"/>
    <property type="evidence" value="ECO:0007669"/>
    <property type="project" value="TreeGrafter"/>
</dbReference>
<dbReference type="GO" id="GO:0031564">
    <property type="term" value="P:transcription antitermination"/>
    <property type="evidence" value="ECO:0007669"/>
    <property type="project" value="UniProtKB-KW"/>
</dbReference>
<dbReference type="PROSITE" id="PS00630">
    <property type="entry name" value="IMP_2"/>
    <property type="match status" value="1"/>
</dbReference>
<name>A0A450V5T3_9GAMM</name>
<feature type="binding site" evidence="8">
    <location>
        <position position="67"/>
    </location>
    <ligand>
        <name>Mg(2+)</name>
        <dbReference type="ChEBI" id="CHEBI:18420"/>
        <label>1</label>
        <note>catalytic</note>
    </ligand>
</feature>
<keyword evidence="6" id="KW-0804">Transcription</keyword>
<evidence type="ECO:0000256" key="4">
    <source>
        <dbReference type="ARBA" id="ARBA00022723"/>
    </source>
</evidence>
<dbReference type="EMBL" id="CAADFF010000100">
    <property type="protein sequence ID" value="VFJ97380.1"/>
    <property type="molecule type" value="Genomic_DNA"/>
</dbReference>
<keyword evidence="6" id="KW-0889">Transcription antitermination</keyword>
<organism evidence="11">
    <name type="scientific">Candidatus Kentrum sp. LFY</name>
    <dbReference type="NCBI Taxonomy" id="2126342"/>
    <lineage>
        <taxon>Bacteria</taxon>
        <taxon>Pseudomonadati</taxon>
        <taxon>Pseudomonadota</taxon>
        <taxon>Gammaproteobacteria</taxon>
        <taxon>Candidatus Kentrum</taxon>
    </lineage>
</organism>
<feature type="binding site" evidence="8">
    <location>
        <position position="210"/>
    </location>
    <ligand>
        <name>Mg(2+)</name>
        <dbReference type="ChEBI" id="CHEBI:18420"/>
        <label>1</label>
        <note>catalytic</note>
    </ligand>
</feature>
<dbReference type="FunFam" id="3.30.540.10:FF:000003">
    <property type="entry name" value="Inositol-1-monophosphatase"/>
    <property type="match status" value="1"/>
</dbReference>
<protein>
    <recommendedName>
        <fullName evidence="9">Inositol-1-monophosphatase</fullName>
        <ecNumber evidence="9">3.1.3.25</ecNumber>
    </recommendedName>
</protein>
<evidence type="ECO:0000256" key="8">
    <source>
        <dbReference type="PIRSR" id="PIRSR600760-2"/>
    </source>
</evidence>
<proteinExistence type="inferred from homology"/>
<dbReference type="EC" id="3.1.3.25" evidence="9"/>
<reference evidence="11" key="1">
    <citation type="submission" date="2019-02" db="EMBL/GenBank/DDBJ databases">
        <authorList>
            <person name="Gruber-Vodicka R. H."/>
            <person name="Seah K. B. B."/>
        </authorList>
    </citation>
    <scope>NUCLEOTIDE SEQUENCE</scope>
    <source>
        <strain evidence="11">BECK_M6</strain>
        <strain evidence="10">BECK_M7</strain>
    </source>
</reference>
<evidence type="ECO:0000313" key="11">
    <source>
        <dbReference type="EMBL" id="VFK00185.1"/>
    </source>
</evidence>
<comment type="catalytic activity">
    <reaction evidence="1 9">
        <text>a myo-inositol phosphate + H2O = myo-inositol + phosphate</text>
        <dbReference type="Rhea" id="RHEA:24056"/>
        <dbReference type="ChEBI" id="CHEBI:15377"/>
        <dbReference type="ChEBI" id="CHEBI:17268"/>
        <dbReference type="ChEBI" id="CHEBI:43474"/>
        <dbReference type="ChEBI" id="CHEBI:84139"/>
        <dbReference type="EC" id="3.1.3.25"/>
    </reaction>
</comment>
<keyword evidence="7 8" id="KW-0460">Magnesium</keyword>
<feature type="binding site" evidence="8">
    <location>
        <position position="82"/>
    </location>
    <ligand>
        <name>Mg(2+)</name>
        <dbReference type="ChEBI" id="CHEBI:18420"/>
        <label>1</label>
        <note>catalytic</note>
    </ligand>
</feature>
<evidence type="ECO:0000256" key="9">
    <source>
        <dbReference type="RuleBase" id="RU364068"/>
    </source>
</evidence>
<dbReference type="PANTHER" id="PTHR20854">
    <property type="entry name" value="INOSITOL MONOPHOSPHATASE"/>
    <property type="match status" value="1"/>
</dbReference>
<dbReference type="InterPro" id="IPR020550">
    <property type="entry name" value="Inositol_monophosphatase_CS"/>
</dbReference>
<evidence type="ECO:0000256" key="6">
    <source>
        <dbReference type="ARBA" id="ARBA00022814"/>
    </source>
</evidence>
<gene>
    <name evidence="11" type="ORF">BECKLFY1418A_GA0070994_11134</name>
    <name evidence="10" type="ORF">BECKLFY1418B_GA0070995_11009</name>
</gene>
<sequence length="280" mass="31384">MHAMLNIAVRAARAAANIIMRYSDRVDRLTVAKKGFNEFVTQLDKQAEQTIIDILLKAYPGHGILGEESGYRKGNDYVWIIDPLDGTTNYIHGFPQFSISIALAYKGRLDQAVVYAPLREELFTATRGEGAKLNDRRIRVSRCNDLGNSLLGTEFSYQGFERIDNYLSIYKTFLTTSAGIRQTGSVALDLASVAAGRFDGFWEFGLKTWDMAAGVLLIREAGGIVSDLRGTNDYLRSKNIIVGNPRIHKAMTQIIRPYECFFTTETIDNPNYDDILSSRE</sequence>
<dbReference type="PANTHER" id="PTHR20854:SF4">
    <property type="entry name" value="INOSITOL-1-MONOPHOSPHATASE-RELATED"/>
    <property type="match status" value="1"/>
</dbReference>
<dbReference type="InterPro" id="IPR020583">
    <property type="entry name" value="Inositol_monoP_metal-BS"/>
</dbReference>
<comment type="cofactor">
    <cofactor evidence="2 8 9">
        <name>Mg(2+)</name>
        <dbReference type="ChEBI" id="CHEBI:18420"/>
    </cofactor>
</comment>
<evidence type="ECO:0000256" key="3">
    <source>
        <dbReference type="ARBA" id="ARBA00009759"/>
    </source>
</evidence>
<evidence type="ECO:0000256" key="5">
    <source>
        <dbReference type="ARBA" id="ARBA00022801"/>
    </source>
</evidence>
<evidence type="ECO:0000256" key="7">
    <source>
        <dbReference type="ARBA" id="ARBA00022842"/>
    </source>
</evidence>
<evidence type="ECO:0000256" key="1">
    <source>
        <dbReference type="ARBA" id="ARBA00001033"/>
    </source>
</evidence>
<dbReference type="PROSITE" id="PS00629">
    <property type="entry name" value="IMP_1"/>
    <property type="match status" value="1"/>
</dbReference>
<dbReference type="PRINTS" id="PR01959">
    <property type="entry name" value="SBIMPHPHTASE"/>
</dbReference>
<feature type="binding site" evidence="8">
    <location>
        <position position="85"/>
    </location>
    <ligand>
        <name>Mg(2+)</name>
        <dbReference type="ChEBI" id="CHEBI:18420"/>
        <label>1</label>
        <note>catalytic</note>
    </ligand>
</feature>